<dbReference type="Pfam" id="PF03466">
    <property type="entry name" value="LysR_substrate"/>
    <property type="match status" value="1"/>
</dbReference>
<dbReference type="Gene3D" id="1.10.10.10">
    <property type="entry name" value="Winged helix-like DNA-binding domain superfamily/Winged helix DNA-binding domain"/>
    <property type="match status" value="1"/>
</dbReference>
<accession>A0ABZ0WL89</accession>
<dbReference type="PANTHER" id="PTHR30419:SF2">
    <property type="entry name" value="LYSR FAMILY TRANSCRIPTIONAL REGULATOR"/>
    <property type="match status" value="1"/>
</dbReference>
<reference evidence="6 7" key="1">
    <citation type="submission" date="2023-12" db="EMBL/GenBank/DDBJ databases">
        <title>Genome sequencing and assembly of bacterial species from a model synthetic community.</title>
        <authorList>
            <person name="Hogle S.L."/>
        </authorList>
    </citation>
    <scope>NUCLEOTIDE SEQUENCE [LARGE SCALE GENOMIC DNA]</scope>
    <source>
        <strain evidence="6 7">HAMBI 2494</strain>
    </source>
</reference>
<gene>
    <name evidence="6" type="ORF">U0042_29275</name>
</gene>
<dbReference type="InterPro" id="IPR005119">
    <property type="entry name" value="LysR_subst-bd"/>
</dbReference>
<evidence type="ECO:0000256" key="3">
    <source>
        <dbReference type="ARBA" id="ARBA00023125"/>
    </source>
</evidence>
<keyword evidence="3" id="KW-0238">DNA-binding</keyword>
<dbReference type="InterPro" id="IPR036388">
    <property type="entry name" value="WH-like_DNA-bd_sf"/>
</dbReference>
<dbReference type="SUPFAM" id="SSF46785">
    <property type="entry name" value="Winged helix' DNA-binding domain"/>
    <property type="match status" value="1"/>
</dbReference>
<keyword evidence="7" id="KW-1185">Reference proteome</keyword>
<dbReference type="PANTHER" id="PTHR30419">
    <property type="entry name" value="HTH-TYPE TRANSCRIPTIONAL REGULATOR YBHD"/>
    <property type="match status" value="1"/>
</dbReference>
<dbReference type="Pfam" id="PF00126">
    <property type="entry name" value="HTH_1"/>
    <property type="match status" value="1"/>
</dbReference>
<feature type="domain" description="HTH lysR-type" evidence="5">
    <location>
        <begin position="4"/>
        <end position="61"/>
    </location>
</feature>
<evidence type="ECO:0000256" key="2">
    <source>
        <dbReference type="ARBA" id="ARBA00023015"/>
    </source>
</evidence>
<dbReference type="Gene3D" id="3.40.190.290">
    <property type="match status" value="1"/>
</dbReference>
<organism evidence="6 7">
    <name type="scientific">Paraburkholderia kururiensis</name>
    <dbReference type="NCBI Taxonomy" id="984307"/>
    <lineage>
        <taxon>Bacteria</taxon>
        <taxon>Pseudomonadati</taxon>
        <taxon>Pseudomonadota</taxon>
        <taxon>Betaproteobacteria</taxon>
        <taxon>Burkholderiales</taxon>
        <taxon>Burkholderiaceae</taxon>
        <taxon>Paraburkholderia</taxon>
    </lineage>
</organism>
<evidence type="ECO:0000256" key="4">
    <source>
        <dbReference type="ARBA" id="ARBA00023163"/>
    </source>
</evidence>
<dbReference type="RefSeq" id="WP_114811294.1">
    <property type="nucleotide sequence ID" value="NZ_CP139965.1"/>
</dbReference>
<dbReference type="EMBL" id="CP139965">
    <property type="protein sequence ID" value="WQD78055.1"/>
    <property type="molecule type" value="Genomic_DNA"/>
</dbReference>
<keyword evidence="4" id="KW-0804">Transcription</keyword>
<dbReference type="SUPFAM" id="SSF53850">
    <property type="entry name" value="Periplasmic binding protein-like II"/>
    <property type="match status" value="1"/>
</dbReference>
<proteinExistence type="inferred from homology"/>
<evidence type="ECO:0000313" key="7">
    <source>
        <dbReference type="Proteomes" id="UP001325479"/>
    </source>
</evidence>
<name>A0ABZ0WL89_9BURK</name>
<protein>
    <submittedName>
        <fullName evidence="6">LysR family transcriptional regulator</fullName>
    </submittedName>
</protein>
<comment type="similarity">
    <text evidence="1">Belongs to the LysR transcriptional regulatory family.</text>
</comment>
<keyword evidence="2" id="KW-0805">Transcription regulation</keyword>
<sequence>MWQIDQTSLRLFIAVCEEGTIARAAEREFIAPSAVSKRLADLETLCDVALVSRSPRGVRPTPAGEALLRHARLIMRGHERLQAELGEYAAGARGHVRVLANASSLVEFLPEALSAFLQANERIRVDVEERVSAEIVRGVDEGVADIGICRDFVATGGLDVIPYRSDHLALVVPRDHPLAHRTGIGFEETLAYDHLGLASNASLNALMQRIAAEKGHELNYRSFVSSFDAACRFIEAGLAVSILPLEAVARRGGSLSASGDGGEGGQRGEAARSRIVAVPLHDAWAERRFVICVGERAALTLAAARLVDHLLATR</sequence>
<dbReference type="CDD" id="cd08421">
    <property type="entry name" value="PBP2_LTTR_like_1"/>
    <property type="match status" value="1"/>
</dbReference>
<dbReference type="PROSITE" id="PS50931">
    <property type="entry name" value="HTH_LYSR"/>
    <property type="match status" value="1"/>
</dbReference>
<evidence type="ECO:0000256" key="1">
    <source>
        <dbReference type="ARBA" id="ARBA00009437"/>
    </source>
</evidence>
<dbReference type="InterPro" id="IPR036390">
    <property type="entry name" value="WH_DNA-bd_sf"/>
</dbReference>
<evidence type="ECO:0000259" key="5">
    <source>
        <dbReference type="PROSITE" id="PS50931"/>
    </source>
</evidence>
<dbReference type="InterPro" id="IPR050950">
    <property type="entry name" value="HTH-type_LysR_regulators"/>
</dbReference>
<dbReference type="Proteomes" id="UP001325479">
    <property type="component" value="Chromosome"/>
</dbReference>
<evidence type="ECO:0000313" key="6">
    <source>
        <dbReference type="EMBL" id="WQD78055.1"/>
    </source>
</evidence>
<dbReference type="InterPro" id="IPR000847">
    <property type="entry name" value="LysR_HTH_N"/>
</dbReference>